<dbReference type="Proteomes" id="UP000256520">
    <property type="component" value="Unassembled WGS sequence"/>
</dbReference>
<evidence type="ECO:0000256" key="1">
    <source>
        <dbReference type="SAM" id="Phobius"/>
    </source>
</evidence>
<dbReference type="InterPro" id="IPR025090">
    <property type="entry name" value="DUF4017"/>
</dbReference>
<proteinExistence type="predicted"/>
<sequence>MRFIISPLLAYLIVCIIGVLATAAEGYNTVAWKLIVIQVYAIPVLIISAMISLYIYKKNHTANFNRDN</sequence>
<comment type="caution">
    <text evidence="2">The sequence shown here is derived from an EMBL/GenBank/DDBJ whole genome shotgun (WGS) entry which is preliminary data.</text>
</comment>
<evidence type="ECO:0000313" key="4">
    <source>
        <dbReference type="Proteomes" id="UP000256520"/>
    </source>
</evidence>
<evidence type="ECO:0000313" key="2">
    <source>
        <dbReference type="EMBL" id="RDW14941.1"/>
    </source>
</evidence>
<dbReference type="AlphaFoldDB" id="A0A3D8PI73"/>
<evidence type="ECO:0000313" key="3">
    <source>
        <dbReference type="EMBL" id="RDW17722.1"/>
    </source>
</evidence>
<reference evidence="4" key="1">
    <citation type="submission" date="2017-11" db="EMBL/GenBank/DDBJ databases">
        <authorList>
            <person name="Zhu W."/>
        </authorList>
    </citation>
    <scope>NUCLEOTIDE SEQUENCE [LARGE SCALE GENOMIC DNA]</scope>
    <source>
        <strain evidence="4">CAU 1051</strain>
    </source>
</reference>
<dbReference type="Pfam" id="PF13209">
    <property type="entry name" value="DUF4017"/>
    <property type="match status" value="1"/>
</dbReference>
<keyword evidence="1" id="KW-0472">Membrane</keyword>
<organism evidence="2 4">
    <name type="scientific">Oceanobacillus chungangensis</name>
    <dbReference type="NCBI Taxonomy" id="1229152"/>
    <lineage>
        <taxon>Bacteria</taxon>
        <taxon>Bacillati</taxon>
        <taxon>Bacillota</taxon>
        <taxon>Bacilli</taxon>
        <taxon>Bacillales</taxon>
        <taxon>Bacillaceae</taxon>
        <taxon>Oceanobacillus</taxon>
    </lineage>
</organism>
<reference evidence="2" key="2">
    <citation type="submission" date="2017-11" db="EMBL/GenBank/DDBJ databases">
        <authorList>
            <person name="Han C.G."/>
        </authorList>
    </citation>
    <scope>NUCLEOTIDE SEQUENCE [LARGE SCALE GENOMIC DNA]</scope>
    <source>
        <strain evidence="2">CAU 1051</strain>
    </source>
</reference>
<dbReference type="EMBL" id="PIOD01000031">
    <property type="protein sequence ID" value="RDW14941.1"/>
    <property type="molecule type" value="Genomic_DNA"/>
</dbReference>
<keyword evidence="1" id="KW-1133">Transmembrane helix</keyword>
<keyword evidence="4" id="KW-1185">Reference proteome</keyword>
<dbReference type="EMBL" id="PIOD01000011">
    <property type="protein sequence ID" value="RDW17722.1"/>
    <property type="molecule type" value="Genomic_DNA"/>
</dbReference>
<dbReference type="RefSeq" id="WP_115749791.1">
    <property type="nucleotide sequence ID" value="NZ_PIOD01000011.1"/>
</dbReference>
<gene>
    <name evidence="3" type="ORF">CWR45_10315</name>
    <name evidence="2" type="ORF">CWR45_19405</name>
</gene>
<accession>A0A3D8PI73</accession>
<name>A0A3D8PI73_9BACI</name>
<feature type="transmembrane region" description="Helical" evidence="1">
    <location>
        <begin position="33"/>
        <end position="56"/>
    </location>
</feature>
<protein>
    <submittedName>
        <fullName evidence="2">DUF4017 domain-containing protein</fullName>
    </submittedName>
</protein>
<dbReference type="OrthoDB" id="2900729at2"/>
<keyword evidence="1" id="KW-0812">Transmembrane</keyword>